<dbReference type="Proteomes" id="UP000198889">
    <property type="component" value="Unassembled WGS sequence"/>
</dbReference>
<reference evidence="3" key="1">
    <citation type="submission" date="2016-10" db="EMBL/GenBank/DDBJ databases">
        <authorList>
            <person name="Varghese N."/>
            <person name="Submissions S."/>
        </authorList>
    </citation>
    <scope>NUCLEOTIDE SEQUENCE [LARGE SCALE GENOMIC DNA]</scope>
    <source>
        <strain evidence="3">CGMCC 1.1761</strain>
    </source>
</reference>
<dbReference type="RefSeq" id="WP_091444099.1">
    <property type="nucleotide sequence ID" value="NZ_FMTP01000010.1"/>
</dbReference>
<sequence>MADLIIGCLSQKGGVGKSTIARLMARTYAAAGWSVKICDFNTRQKTSVDWCAMRAAQGVEPIIVAEPYNSPSSMKREPFDCVVADGRPDSDQSSLEIARAATLVVVPTGLTLDDLKPQLLFANELVAKGIARERIMFVLNKTTDSDLAVSEARQYILQGSLYLVAEQDLSAKTGYAMAQNTGRAPSESKYPSLNDKADTLAAEIVDRVNRLTENRL</sequence>
<dbReference type="Gene3D" id="3.40.50.300">
    <property type="entry name" value="P-loop containing nucleotide triphosphate hydrolases"/>
    <property type="match status" value="1"/>
</dbReference>
<name>A0A1G4URG3_9HYPH</name>
<dbReference type="AlphaFoldDB" id="A0A1G4URG3"/>
<organism evidence="2 3">
    <name type="scientific">Ancylobacter rudongensis</name>
    <dbReference type="NCBI Taxonomy" id="177413"/>
    <lineage>
        <taxon>Bacteria</taxon>
        <taxon>Pseudomonadati</taxon>
        <taxon>Pseudomonadota</taxon>
        <taxon>Alphaproteobacteria</taxon>
        <taxon>Hyphomicrobiales</taxon>
        <taxon>Xanthobacteraceae</taxon>
        <taxon>Ancylobacter</taxon>
    </lineage>
</organism>
<keyword evidence="3" id="KW-1185">Reference proteome</keyword>
<proteinExistence type="predicted"/>
<accession>A0A1G4URG3</accession>
<dbReference type="STRING" id="177413.SAMN05660859_0054"/>
<feature type="domain" description="CobQ/CobB/MinD/ParA nucleotide binding" evidence="1">
    <location>
        <begin position="9"/>
        <end position="145"/>
    </location>
</feature>
<evidence type="ECO:0000259" key="1">
    <source>
        <dbReference type="Pfam" id="PF01656"/>
    </source>
</evidence>
<dbReference type="EMBL" id="FMTP01000010">
    <property type="protein sequence ID" value="SCW95555.1"/>
    <property type="molecule type" value="Genomic_DNA"/>
</dbReference>
<evidence type="ECO:0000313" key="2">
    <source>
        <dbReference type="EMBL" id="SCW95555.1"/>
    </source>
</evidence>
<dbReference type="Pfam" id="PF01656">
    <property type="entry name" value="CbiA"/>
    <property type="match status" value="1"/>
</dbReference>
<dbReference type="CDD" id="cd02042">
    <property type="entry name" value="ParAB_family"/>
    <property type="match status" value="1"/>
</dbReference>
<evidence type="ECO:0000313" key="3">
    <source>
        <dbReference type="Proteomes" id="UP000198889"/>
    </source>
</evidence>
<protein>
    <submittedName>
        <fullName evidence="2">Chromosome partitioning protein</fullName>
    </submittedName>
</protein>
<dbReference type="InterPro" id="IPR002586">
    <property type="entry name" value="CobQ/CobB/MinD/ParA_Nub-bd_dom"/>
</dbReference>
<dbReference type="InterPro" id="IPR027417">
    <property type="entry name" value="P-loop_NTPase"/>
</dbReference>
<gene>
    <name evidence="2" type="ORF">SAMN05660859_0054</name>
</gene>
<dbReference type="SUPFAM" id="SSF52540">
    <property type="entry name" value="P-loop containing nucleoside triphosphate hydrolases"/>
    <property type="match status" value="1"/>
</dbReference>